<sequence length="96" mass="11086">MEMNKALIDCMQLLRRRVRNEQGIDIHLHQPDAVEALLMASRTSREPQTYQLGERLAQLIEKDQPSASAVLKAHREQESPPDNLRVRIYRGQRVLG</sequence>
<proteinExistence type="predicted"/>
<keyword evidence="3" id="KW-1185">Reference proteome</keyword>
<name>A0A0B3C111_9PSED</name>
<organism evidence="2 3">
    <name type="scientific">Pseudomonas flexibilis</name>
    <dbReference type="NCBI Taxonomy" id="706570"/>
    <lineage>
        <taxon>Bacteria</taxon>
        <taxon>Pseudomonadati</taxon>
        <taxon>Pseudomonadota</taxon>
        <taxon>Gammaproteobacteria</taxon>
        <taxon>Pseudomonadales</taxon>
        <taxon>Pseudomonadaceae</taxon>
        <taxon>Pseudomonas</taxon>
    </lineage>
</organism>
<feature type="region of interest" description="Disordered" evidence="1">
    <location>
        <begin position="67"/>
        <end position="86"/>
    </location>
</feature>
<evidence type="ECO:0000256" key="1">
    <source>
        <dbReference type="SAM" id="MobiDB-lite"/>
    </source>
</evidence>
<dbReference type="EMBL" id="JTAK01000002">
    <property type="protein sequence ID" value="KHO65247.1"/>
    <property type="molecule type" value="Genomic_DNA"/>
</dbReference>
<dbReference type="OrthoDB" id="7013325at2"/>
<evidence type="ECO:0000313" key="2">
    <source>
        <dbReference type="EMBL" id="KHO65247.1"/>
    </source>
</evidence>
<accession>A0A0B3C111</accession>
<dbReference type="AlphaFoldDB" id="A0A0B3C111"/>
<gene>
    <name evidence="2" type="ORF">PT85_03890</name>
</gene>
<reference evidence="2 3" key="1">
    <citation type="submission" date="2014-11" db="EMBL/GenBank/DDBJ databases">
        <title>Genome sequence of Pseudomonas tuomuerensis JCM 14085.</title>
        <authorList>
            <person name="Shin S.-K."/>
            <person name="Yi H."/>
        </authorList>
    </citation>
    <scope>NUCLEOTIDE SEQUENCE [LARGE SCALE GENOMIC DNA]</scope>
    <source>
        <strain evidence="2 3">JCM 14085</strain>
    </source>
</reference>
<dbReference type="Proteomes" id="UP000030980">
    <property type="component" value="Unassembled WGS sequence"/>
</dbReference>
<protein>
    <submittedName>
        <fullName evidence="2">Uncharacterized protein</fullName>
    </submittedName>
</protein>
<comment type="caution">
    <text evidence="2">The sequence shown here is derived from an EMBL/GenBank/DDBJ whole genome shotgun (WGS) entry which is preliminary data.</text>
</comment>
<evidence type="ECO:0000313" key="3">
    <source>
        <dbReference type="Proteomes" id="UP000030980"/>
    </source>
</evidence>